<dbReference type="Pfam" id="PF13639">
    <property type="entry name" value="zf-RING_2"/>
    <property type="match status" value="1"/>
</dbReference>
<feature type="region of interest" description="Disordered" evidence="3">
    <location>
        <begin position="480"/>
        <end position="508"/>
    </location>
</feature>
<feature type="compositionally biased region" description="Polar residues" evidence="3">
    <location>
        <begin position="491"/>
        <end position="507"/>
    </location>
</feature>
<dbReference type="EMBL" id="LT795072">
    <property type="protein sequence ID" value="SJX65757.1"/>
    <property type="molecule type" value="Genomic_DNA"/>
</dbReference>
<feature type="compositionally biased region" description="Polar residues" evidence="3">
    <location>
        <begin position="397"/>
        <end position="406"/>
    </location>
</feature>
<dbReference type="SMART" id="SM00184">
    <property type="entry name" value="RING"/>
    <property type="match status" value="1"/>
</dbReference>
<sequence>MGCAICLDDFDQADGEAKRATALTCGHIFHFECLNTWFHGATATAVNRPNHRPRCPLCAGAADPSRMVKLFPSDGDDLDKYLSGQQQWEWENLQGDDAVDDANLKQLLADLMDFNTAVQSYVMATHSLNYETMLKSGVKVRKLLIDLNKDTRADRNDALLKSMDALENAASCFSTMFNDLSRRCRNNRQLQATLQKERAEIKAISDKAKDTNKIAEGKLREVDAKSREVSERMERANAQMRQNTETILYIRSKEEALIAMEQRLLADKRKLHLETNIALTNSRQKTEAELQQMRIQVDQALLKSAAAEKERQAAHNKSCQLAEQLQQMQQRLKGRKKGAGSGPLNAVVDDNEAMQRRMKALEARNRAMEDLLRRANITTPELRLARNSQRRMDASSIDLTRSSSPLGNDLDPFPATPLDGVDLGSQASSSTAAAAAASLPSAQRKGKKKARLSLSVEPEQLDDEMDEALFPMPGFGGLQMPGPLAPRPDMLNQSAQGSGLTEATQPTPWKILSDPSDRMHDLLVVGASNSAASAPAAANERKSPGRKEARGNHNGKKRKRSSISSGASTTSNASGTSNKTNKYDWLNKNNGIAFGPKRRSKAT</sequence>
<evidence type="ECO:0000313" key="5">
    <source>
        <dbReference type="EMBL" id="SJX65757.1"/>
    </source>
</evidence>
<dbReference type="AlphaFoldDB" id="A0A2N8ULH1"/>
<feature type="compositionally biased region" description="Low complexity" evidence="3">
    <location>
        <begin position="528"/>
        <end position="538"/>
    </location>
</feature>
<evidence type="ECO:0000256" key="3">
    <source>
        <dbReference type="SAM" id="MobiDB-lite"/>
    </source>
</evidence>
<evidence type="ECO:0000256" key="2">
    <source>
        <dbReference type="SAM" id="Coils"/>
    </source>
</evidence>
<feature type="region of interest" description="Disordered" evidence="3">
    <location>
        <begin position="528"/>
        <end position="603"/>
    </location>
</feature>
<proteinExistence type="predicted"/>
<keyword evidence="1" id="KW-0862">Zinc</keyword>
<dbReference type="GO" id="GO:0061630">
    <property type="term" value="F:ubiquitin protein ligase activity"/>
    <property type="evidence" value="ECO:0007669"/>
    <property type="project" value="TreeGrafter"/>
</dbReference>
<gene>
    <name evidence="5" type="ORF">SRS1_16316</name>
</gene>
<dbReference type="InterPro" id="IPR052639">
    <property type="entry name" value="TRAIP_ubiq-protein_ligase"/>
</dbReference>
<protein>
    <recommendedName>
        <fullName evidence="4">RING-type domain-containing protein</fullName>
    </recommendedName>
</protein>
<feature type="coiled-coil region" evidence="2">
    <location>
        <begin position="276"/>
        <end position="310"/>
    </location>
</feature>
<dbReference type="GO" id="GO:0005634">
    <property type="term" value="C:nucleus"/>
    <property type="evidence" value="ECO:0007669"/>
    <property type="project" value="TreeGrafter"/>
</dbReference>
<keyword evidence="2" id="KW-0175">Coiled coil</keyword>
<dbReference type="Gene3D" id="3.30.40.10">
    <property type="entry name" value="Zinc/RING finger domain, C3HC4 (zinc finger)"/>
    <property type="match status" value="1"/>
</dbReference>
<evidence type="ECO:0000313" key="6">
    <source>
        <dbReference type="Proteomes" id="UP000239563"/>
    </source>
</evidence>
<organism evidence="5 6">
    <name type="scientific">Sporisorium reilianum f. sp. reilianum</name>
    <dbReference type="NCBI Taxonomy" id="72559"/>
    <lineage>
        <taxon>Eukaryota</taxon>
        <taxon>Fungi</taxon>
        <taxon>Dikarya</taxon>
        <taxon>Basidiomycota</taxon>
        <taxon>Ustilaginomycotina</taxon>
        <taxon>Ustilaginomycetes</taxon>
        <taxon>Ustilaginales</taxon>
        <taxon>Ustilaginaceae</taxon>
        <taxon>Sporisorium</taxon>
    </lineage>
</organism>
<dbReference type="PROSITE" id="PS50089">
    <property type="entry name" value="ZF_RING_2"/>
    <property type="match status" value="1"/>
</dbReference>
<keyword evidence="1" id="KW-0863">Zinc-finger</keyword>
<feature type="coiled-coil region" evidence="2">
    <location>
        <begin position="187"/>
        <end position="239"/>
    </location>
</feature>
<feature type="domain" description="RING-type" evidence="4">
    <location>
        <begin position="3"/>
        <end position="58"/>
    </location>
</feature>
<dbReference type="SUPFAM" id="SSF57850">
    <property type="entry name" value="RING/U-box"/>
    <property type="match status" value="1"/>
</dbReference>
<evidence type="ECO:0000256" key="1">
    <source>
        <dbReference type="PROSITE-ProRule" id="PRU00175"/>
    </source>
</evidence>
<dbReference type="GO" id="GO:0016567">
    <property type="term" value="P:protein ubiquitination"/>
    <property type="evidence" value="ECO:0007669"/>
    <property type="project" value="TreeGrafter"/>
</dbReference>
<dbReference type="GO" id="GO:0090734">
    <property type="term" value="C:site of DNA damage"/>
    <property type="evidence" value="ECO:0007669"/>
    <property type="project" value="TreeGrafter"/>
</dbReference>
<feature type="compositionally biased region" description="Low complexity" evidence="3">
    <location>
        <begin position="425"/>
        <end position="442"/>
    </location>
</feature>
<dbReference type="GO" id="GO:0008270">
    <property type="term" value="F:zinc ion binding"/>
    <property type="evidence" value="ECO:0007669"/>
    <property type="project" value="UniProtKB-KW"/>
</dbReference>
<dbReference type="InterPro" id="IPR013083">
    <property type="entry name" value="Znf_RING/FYVE/PHD"/>
</dbReference>
<dbReference type="GO" id="GO:0031297">
    <property type="term" value="P:replication fork processing"/>
    <property type="evidence" value="ECO:0007669"/>
    <property type="project" value="TreeGrafter"/>
</dbReference>
<accession>A0A2N8ULH1</accession>
<dbReference type="PANTHER" id="PTHR46569">
    <property type="entry name" value="E3 UBIQUITIN-PROTEIN LIGASE TRAIP"/>
    <property type="match status" value="1"/>
</dbReference>
<feature type="compositionally biased region" description="Basic and acidic residues" evidence="3">
    <location>
        <begin position="539"/>
        <end position="551"/>
    </location>
</feature>
<dbReference type="Proteomes" id="UP000239563">
    <property type="component" value="Chromosome XIX"/>
</dbReference>
<name>A0A2N8ULH1_9BASI</name>
<dbReference type="PANTHER" id="PTHR46569:SF1">
    <property type="entry name" value="E3 UBIQUITIN-PROTEIN LIGASE RFWD3-RELATED"/>
    <property type="match status" value="1"/>
</dbReference>
<feature type="region of interest" description="Disordered" evidence="3">
    <location>
        <begin position="382"/>
        <end position="459"/>
    </location>
</feature>
<keyword evidence="1" id="KW-0479">Metal-binding</keyword>
<dbReference type="InterPro" id="IPR001841">
    <property type="entry name" value="Znf_RING"/>
</dbReference>
<evidence type="ECO:0000259" key="4">
    <source>
        <dbReference type="PROSITE" id="PS50089"/>
    </source>
</evidence>
<feature type="compositionally biased region" description="Low complexity" evidence="3">
    <location>
        <begin position="562"/>
        <end position="580"/>
    </location>
</feature>
<feature type="coiled-coil region" evidence="2">
    <location>
        <begin position="344"/>
        <end position="378"/>
    </location>
</feature>
<reference evidence="5 6" key="1">
    <citation type="submission" date="2017-02" db="EMBL/GenBank/DDBJ databases">
        <authorList>
            <person name="Peterson S.W."/>
        </authorList>
    </citation>
    <scope>NUCLEOTIDE SEQUENCE [LARGE SCALE GENOMIC DNA]</scope>
    <source>
        <strain evidence="5 6">SRS1_H2-8</strain>
    </source>
</reference>